<dbReference type="PANTHER" id="PTHR33206">
    <property type="entry name" value="PROTEIN CBG10425"/>
    <property type="match status" value="1"/>
</dbReference>
<reference evidence="1" key="1">
    <citation type="submission" date="2018-10" db="EMBL/GenBank/DDBJ databases">
        <title>Effector identification in a new, highly contiguous assembly of the strawberry crown rot pathogen Phytophthora cactorum.</title>
        <authorList>
            <person name="Armitage A.D."/>
            <person name="Nellist C.F."/>
            <person name="Bates H."/>
            <person name="Vickerstaff R.J."/>
            <person name="Harrison R.J."/>
        </authorList>
    </citation>
    <scope>NUCLEOTIDE SEQUENCE</scope>
    <source>
        <strain evidence="1">4040</strain>
        <strain evidence="2">P421</strain>
    </source>
</reference>
<evidence type="ECO:0000313" key="1">
    <source>
        <dbReference type="EMBL" id="KAG2885478.1"/>
    </source>
</evidence>
<dbReference type="AlphaFoldDB" id="A0A8T1ARF5"/>
<dbReference type="Proteomes" id="UP000760860">
    <property type="component" value="Unassembled WGS sequence"/>
</dbReference>
<evidence type="ECO:0000313" key="2">
    <source>
        <dbReference type="EMBL" id="KAG3209217.1"/>
    </source>
</evidence>
<name>A0A8T1ARF5_9STRA</name>
<accession>A0A8T1ARF5</accession>
<dbReference type="Proteomes" id="UP000736787">
    <property type="component" value="Unassembled WGS sequence"/>
</dbReference>
<dbReference type="EMBL" id="RCMV01001309">
    <property type="protein sequence ID" value="KAG3209217.1"/>
    <property type="molecule type" value="Genomic_DNA"/>
</dbReference>
<comment type="caution">
    <text evidence="1">The sequence shown here is derived from an EMBL/GenBank/DDBJ whole genome shotgun (WGS) entry which is preliminary data.</text>
</comment>
<organism evidence="1 3">
    <name type="scientific">Phytophthora cactorum</name>
    <dbReference type="NCBI Taxonomy" id="29920"/>
    <lineage>
        <taxon>Eukaryota</taxon>
        <taxon>Sar</taxon>
        <taxon>Stramenopiles</taxon>
        <taxon>Oomycota</taxon>
        <taxon>Peronosporomycetes</taxon>
        <taxon>Peronosporales</taxon>
        <taxon>Peronosporaceae</taxon>
        <taxon>Phytophthora</taxon>
    </lineage>
</organism>
<dbReference type="EMBL" id="RCMK01002033">
    <property type="protein sequence ID" value="KAG2885478.1"/>
    <property type="molecule type" value="Genomic_DNA"/>
</dbReference>
<gene>
    <name evidence="1" type="ORF">PC117_g25595</name>
    <name evidence="2" type="ORF">PC129_g19764</name>
</gene>
<protein>
    <submittedName>
        <fullName evidence="1">Uncharacterized protein</fullName>
    </submittedName>
</protein>
<evidence type="ECO:0000313" key="3">
    <source>
        <dbReference type="Proteomes" id="UP000736787"/>
    </source>
</evidence>
<sequence length="170" mass="19688">MTRSDVFAVLVRAFSRTSTLPHSTFLAKLLRGTNISDADYKRIQFVWEHYEMKSIKDLLISYNNLDVVPFIKAIKAQRELFKRFDLDMFTDGVSPPGLSEEVMYQTCFYNLQYPSKKPAKAFSFPAKRMSGYKAQDAEAKREFNMTIKHLNDLAKKQKYLCGLYILPADC</sequence>
<proteinExistence type="predicted"/>
<dbReference type="PANTHER" id="PTHR33206:SF1">
    <property type="entry name" value="DNA-DIRECTED DNA POLYMERASE"/>
    <property type="match status" value="1"/>
</dbReference>